<dbReference type="EMBL" id="AM114193">
    <property type="protein sequence ID" value="CAJ37773.1"/>
    <property type="molecule type" value="Genomic_DNA"/>
</dbReference>
<evidence type="ECO:0000256" key="3">
    <source>
        <dbReference type="ARBA" id="ARBA00022676"/>
    </source>
</evidence>
<dbReference type="InterPro" id="IPR029044">
    <property type="entry name" value="Nucleotide-diphossugar_trans"/>
</dbReference>
<proteinExistence type="predicted"/>
<reference evidence="7 8" key="1">
    <citation type="journal article" date="2006" name="Science">
        <title>Genome of rice cluster I archaea -- the key methane producers in the rice rhizosphere.</title>
        <authorList>
            <person name="Erkel C."/>
            <person name="Kube M."/>
            <person name="Reinhardt R."/>
            <person name="Liesack W."/>
        </authorList>
    </citation>
    <scope>NUCLEOTIDE SEQUENCE [LARGE SCALE GENOMIC DNA]</scope>
    <source>
        <strain evidence="8">DSM 22066 / NBRC 105507 / MRE50</strain>
    </source>
</reference>
<comment type="subcellular location">
    <subcellularLocation>
        <location evidence="1">Cell membrane</location>
    </subcellularLocation>
</comment>
<keyword evidence="4" id="KW-0808">Transferase</keyword>
<accession>Q0W1H0</accession>
<dbReference type="GO" id="GO:0016757">
    <property type="term" value="F:glycosyltransferase activity"/>
    <property type="evidence" value="ECO:0007669"/>
    <property type="project" value="UniProtKB-KW"/>
</dbReference>
<dbReference type="Gene3D" id="3.90.550.10">
    <property type="entry name" value="Spore Coat Polysaccharide Biosynthesis Protein SpsA, Chain A"/>
    <property type="match status" value="1"/>
</dbReference>
<dbReference type="GO" id="GO:0005886">
    <property type="term" value="C:plasma membrane"/>
    <property type="evidence" value="ECO:0007669"/>
    <property type="project" value="UniProtKB-SubCell"/>
</dbReference>
<dbReference type="AlphaFoldDB" id="Q0W1H0"/>
<sequence>MGISVVIPAYNEENYIERCLKSLSCQDYRGDYEIIISDDCSTDNTAAIADKYADLVIRHPKCDTIASGRQIGAKAAKYPVLAFSDADTYMPPGWLSSIASSFEEKDVVGMYGNLMPMDGNRFENGFCRYVNAPYSKFMARINNPAVAGANFAVTREAFDKAGGFDESLVTGEDIELCKRIKRYGRFVFNPDSLVYVSMRRVREWGYARFVAFHVTNTIKVHGGRKGHGGYEPIR</sequence>
<dbReference type="PANTHER" id="PTHR43646">
    <property type="entry name" value="GLYCOSYLTRANSFERASE"/>
    <property type="match status" value="1"/>
</dbReference>
<dbReference type="OrthoDB" id="46222at2157"/>
<evidence type="ECO:0000256" key="2">
    <source>
        <dbReference type="ARBA" id="ARBA00022475"/>
    </source>
</evidence>
<dbReference type="Proteomes" id="UP000000663">
    <property type="component" value="Chromosome"/>
</dbReference>
<keyword evidence="5" id="KW-0472">Membrane</keyword>
<evidence type="ECO:0000313" key="8">
    <source>
        <dbReference type="Proteomes" id="UP000000663"/>
    </source>
</evidence>
<keyword evidence="8" id="KW-1185">Reference proteome</keyword>
<dbReference type="PANTHER" id="PTHR43646:SF2">
    <property type="entry name" value="GLYCOSYLTRANSFERASE 2-LIKE DOMAIN-CONTAINING PROTEIN"/>
    <property type="match status" value="1"/>
</dbReference>
<dbReference type="STRING" id="351160.RCIX2732"/>
<evidence type="ECO:0000259" key="6">
    <source>
        <dbReference type="Pfam" id="PF00535"/>
    </source>
</evidence>
<organism evidence="7 8">
    <name type="scientific">Methanocella arvoryzae (strain DSM 22066 / NBRC 105507 / MRE50)</name>
    <dbReference type="NCBI Taxonomy" id="351160"/>
    <lineage>
        <taxon>Archaea</taxon>
        <taxon>Methanobacteriati</taxon>
        <taxon>Methanobacteriota</taxon>
        <taxon>Stenosarchaea group</taxon>
        <taxon>Methanomicrobia</taxon>
        <taxon>Methanocellales</taxon>
        <taxon>Methanocellaceae</taxon>
        <taxon>Methanocella</taxon>
    </lineage>
</organism>
<dbReference type="CAZy" id="GT2">
    <property type="family name" value="Glycosyltransferase Family 2"/>
</dbReference>
<evidence type="ECO:0000313" key="7">
    <source>
        <dbReference type="EMBL" id="CAJ37773.1"/>
    </source>
</evidence>
<dbReference type="SUPFAM" id="SSF53448">
    <property type="entry name" value="Nucleotide-diphospho-sugar transferases"/>
    <property type="match status" value="1"/>
</dbReference>
<evidence type="ECO:0000256" key="5">
    <source>
        <dbReference type="ARBA" id="ARBA00023136"/>
    </source>
</evidence>
<feature type="domain" description="Glycosyltransferase 2-like" evidence="6">
    <location>
        <begin position="4"/>
        <end position="160"/>
    </location>
</feature>
<dbReference type="KEGG" id="rci:RCIX2732"/>
<dbReference type="InterPro" id="IPR001173">
    <property type="entry name" value="Glyco_trans_2-like"/>
</dbReference>
<gene>
    <name evidence="7" type="ORF">RCIX2732</name>
</gene>
<evidence type="ECO:0000256" key="1">
    <source>
        <dbReference type="ARBA" id="ARBA00004236"/>
    </source>
</evidence>
<dbReference type="Pfam" id="PF00535">
    <property type="entry name" value="Glycos_transf_2"/>
    <property type="match status" value="1"/>
</dbReference>
<protein>
    <submittedName>
        <fullName evidence="7">Glycosyltransferase (Family 2)</fullName>
    </submittedName>
</protein>
<dbReference type="eggNOG" id="arCOG01385">
    <property type="taxonomic scope" value="Archaea"/>
</dbReference>
<evidence type="ECO:0000256" key="4">
    <source>
        <dbReference type="ARBA" id="ARBA00022679"/>
    </source>
</evidence>
<name>Q0W1H0_METAR</name>
<keyword evidence="3" id="KW-0328">Glycosyltransferase</keyword>
<keyword evidence="2" id="KW-1003">Cell membrane</keyword>